<evidence type="ECO:0000313" key="1">
    <source>
        <dbReference type="EMBL" id="CAG8681186.1"/>
    </source>
</evidence>
<gene>
    <name evidence="1" type="ORF">RFULGI_LOCUS9619</name>
</gene>
<keyword evidence="2" id="KW-1185">Reference proteome</keyword>
<dbReference type="Proteomes" id="UP000789396">
    <property type="component" value="Unassembled WGS sequence"/>
</dbReference>
<feature type="non-terminal residue" evidence="1">
    <location>
        <position position="1"/>
    </location>
</feature>
<sequence length="120" mass="14491">MTDYDIEFEILKKSWNRALDMRNFESLSKQSNMLRELVKLLDFTSTYLGKAYFIISNYKDALLKFSETNLFDKIKKSFTKNNLLYDVLRLYREEIYYMMGIYFKSFKDFQKLSKIDSTDA</sequence>
<accession>A0A9N9EMZ8</accession>
<dbReference type="AlphaFoldDB" id="A0A9N9EMZ8"/>
<reference evidence="1" key="1">
    <citation type="submission" date="2021-06" db="EMBL/GenBank/DDBJ databases">
        <authorList>
            <person name="Kallberg Y."/>
            <person name="Tangrot J."/>
            <person name="Rosling A."/>
        </authorList>
    </citation>
    <scope>NUCLEOTIDE SEQUENCE</scope>
    <source>
        <strain evidence="1">IN212</strain>
    </source>
</reference>
<proteinExistence type="predicted"/>
<dbReference type="OrthoDB" id="10600889at2759"/>
<dbReference type="EMBL" id="CAJVPZ010017575">
    <property type="protein sequence ID" value="CAG8681186.1"/>
    <property type="molecule type" value="Genomic_DNA"/>
</dbReference>
<organism evidence="1 2">
    <name type="scientific">Racocetra fulgida</name>
    <dbReference type="NCBI Taxonomy" id="60492"/>
    <lineage>
        <taxon>Eukaryota</taxon>
        <taxon>Fungi</taxon>
        <taxon>Fungi incertae sedis</taxon>
        <taxon>Mucoromycota</taxon>
        <taxon>Glomeromycotina</taxon>
        <taxon>Glomeromycetes</taxon>
        <taxon>Diversisporales</taxon>
        <taxon>Gigasporaceae</taxon>
        <taxon>Racocetra</taxon>
    </lineage>
</organism>
<comment type="caution">
    <text evidence="1">The sequence shown here is derived from an EMBL/GenBank/DDBJ whole genome shotgun (WGS) entry which is preliminary data.</text>
</comment>
<protein>
    <submittedName>
        <fullName evidence="1">2438_t:CDS:1</fullName>
    </submittedName>
</protein>
<name>A0A9N9EMZ8_9GLOM</name>
<feature type="non-terminal residue" evidence="1">
    <location>
        <position position="120"/>
    </location>
</feature>
<evidence type="ECO:0000313" key="2">
    <source>
        <dbReference type="Proteomes" id="UP000789396"/>
    </source>
</evidence>